<keyword evidence="1" id="KW-0378">Hydrolase</keyword>
<sequence length="607" mass="70162">MANKIITKPKEISENPKVLYTGNHYIAIPIIDCKSGGVKSINLLSSTNKALVEVEGRKDLFYPKFYKGDKGLKIEKIEGEKELFYSPRLIFHLEFNIKVVLKLYADLCEKGFVFQFESNENIEVVLEFNVSQLNLLRFNSHPVKTDIEFMKDKWLSNPVVNLSSEKISLAMGFGGEKDFTYKYDKVLKLAELKVKCNRKNAIYVTVNSDPDGASTTLIHLKRKGYHNIYNQLISWLKEKIISYSPDKQLEKVMNENLFFNYFYAIGKDMDTDQYIALTSRSPRYYVSGAFWERDSFLWSFPAIKLIDYELHRELSREMIIMHSKNPGDHAHYIDGTVLYPGFELDEAASYFILLGELEYNYIDDEIMRAFLKVWNSIEKRYDEETRLYSTFLLPSDDPAEYPFVTINNVILHRGLLNYKKLLEFKGEYEKGEFISRRIEGIELGIKRHLLKKVKGKKMFLWSADGKGNFRLYNDPPGNLGLLCYYNYVDKDDKAFVNTINYYYSTKYKYFFEDAKIQELACDHHPNTPSGLGLCGSILNPIKRKEALRWLKHARMDNGLLSESYDKNTGEGKTGVGFATGSGYLAFALYYALIKEGLSESSSSSLDQ</sequence>
<dbReference type="InterPro" id="IPR008313">
    <property type="entry name" value="GH125"/>
</dbReference>
<evidence type="ECO:0000313" key="1">
    <source>
        <dbReference type="EMBL" id="XBX76011.1"/>
    </source>
</evidence>
<organism evidence="1">
    <name type="scientific">Proteinivorax tanatarense</name>
    <dbReference type="NCBI Taxonomy" id="1260629"/>
    <lineage>
        <taxon>Bacteria</taxon>
        <taxon>Bacillati</taxon>
        <taxon>Bacillota</taxon>
        <taxon>Clostridia</taxon>
        <taxon>Eubacteriales</taxon>
        <taxon>Proteinivoracaceae</taxon>
        <taxon>Proteinivorax</taxon>
    </lineage>
</organism>
<dbReference type="AlphaFoldDB" id="A0AAU7VPN5"/>
<dbReference type="InterPro" id="IPR008928">
    <property type="entry name" value="6-hairpin_glycosidase_sf"/>
</dbReference>
<name>A0AAU7VPN5_9FIRM</name>
<gene>
    <name evidence="1" type="ORF">PRVXT_001179</name>
</gene>
<dbReference type="SUPFAM" id="SSF48208">
    <property type="entry name" value="Six-hairpin glycosidases"/>
    <property type="match status" value="1"/>
</dbReference>
<dbReference type="GO" id="GO:0005975">
    <property type="term" value="P:carbohydrate metabolic process"/>
    <property type="evidence" value="ECO:0007669"/>
    <property type="project" value="InterPro"/>
</dbReference>
<proteinExistence type="predicted"/>
<protein>
    <submittedName>
        <fullName evidence="1">Glycoside hydrolase family 125 protein</fullName>
    </submittedName>
</protein>
<dbReference type="InterPro" id="IPR012341">
    <property type="entry name" value="6hp_glycosidase-like_sf"/>
</dbReference>
<reference evidence="1" key="2">
    <citation type="submission" date="2024-06" db="EMBL/GenBank/DDBJ databases">
        <authorList>
            <person name="Petrova K.O."/>
            <person name="Toshchakov S.V."/>
            <person name="Boltjanskaja Y.V."/>
            <person name="Kevbrin V."/>
        </authorList>
    </citation>
    <scope>NUCLEOTIDE SEQUENCE</scope>
    <source>
        <strain evidence="1">Z-910T</strain>
    </source>
</reference>
<dbReference type="Gene3D" id="1.50.10.10">
    <property type="match status" value="1"/>
</dbReference>
<reference evidence="1" key="1">
    <citation type="journal article" date="2013" name="Extremophiles">
        <title>Proteinivorax tanatarense gen. nov., sp. nov., an anaerobic, haloalkaliphilic, proteolytic bacterium isolated from a decaying algal bloom, and proposal of Proteinivoraceae fam. nov.</title>
        <authorList>
            <person name="Kevbrin V."/>
            <person name="Boltyanskaya Y."/>
            <person name="Zhilina T."/>
            <person name="Kolganova T."/>
            <person name="Lavrentjeva E."/>
            <person name="Kuznetsov B."/>
        </authorList>
    </citation>
    <scope>NUCLEOTIDE SEQUENCE</scope>
    <source>
        <strain evidence="1">Z-910T</strain>
    </source>
</reference>
<dbReference type="RefSeq" id="WP_350344746.1">
    <property type="nucleotide sequence ID" value="NZ_CP158367.1"/>
</dbReference>
<dbReference type="Pfam" id="PF06824">
    <property type="entry name" value="Glyco_hydro_125"/>
    <property type="match status" value="1"/>
</dbReference>
<accession>A0AAU7VPN5</accession>
<dbReference type="GO" id="GO:0016787">
    <property type="term" value="F:hydrolase activity"/>
    <property type="evidence" value="ECO:0007669"/>
    <property type="project" value="UniProtKB-KW"/>
</dbReference>
<dbReference type="EMBL" id="CP158367">
    <property type="protein sequence ID" value="XBX76011.1"/>
    <property type="molecule type" value="Genomic_DNA"/>
</dbReference>